<evidence type="ECO:0000256" key="1">
    <source>
        <dbReference type="SAM" id="MobiDB-lite"/>
    </source>
</evidence>
<comment type="caution">
    <text evidence="2">The sequence shown here is derived from an EMBL/GenBank/DDBJ whole genome shotgun (WGS) entry which is preliminary data.</text>
</comment>
<feature type="region of interest" description="Disordered" evidence="1">
    <location>
        <begin position="220"/>
        <end position="247"/>
    </location>
</feature>
<name>A0ABU6VTY5_9FABA</name>
<feature type="region of interest" description="Disordered" evidence="1">
    <location>
        <begin position="182"/>
        <end position="206"/>
    </location>
</feature>
<accession>A0ABU6VTY5</accession>
<gene>
    <name evidence="2" type="ORF">PIB30_077158</name>
</gene>
<evidence type="ECO:0000313" key="2">
    <source>
        <dbReference type="EMBL" id="MED6175308.1"/>
    </source>
</evidence>
<sequence length="399" mass="42691">MDTANFVSFVSESPAVTEGTPASLNIGYVGDPQLDAIIDCESINVHALNHTIGVGGRASGNSCIGNQHGCNLSQIHWTGADNWDPMAHEAHGSCPFPPGFGPCTGRVHVHKELARVCKISQFESVNTNEVEVREVVSPPTVPGPVTVRGSSLSLSLTHLRRSPCPNFITRQCCRCLPVTPARSAVGPSSQHRRPSQARSTVSPASAPLQSEYEHFISLLAGHDGNGDHHGDGDGEEGEDRHGDGDGFNFNPHRTALLDGGTIVNLPLFCLQGVLGVQGALEVHGLEKGFPKPGVVRAVSCEEACVNNTGIDEADNEQLETSNSINNESLYRINPDVDRHAGVMEADRDLEDLQDLSMEQIESHSIDGTESIEEDSLLEAAISREVWGRGGLSFDSSEEE</sequence>
<reference evidence="2 3" key="1">
    <citation type="journal article" date="2023" name="Plants (Basel)">
        <title>Bridging the Gap: Combining Genomics and Transcriptomics Approaches to Understand Stylosanthes scabra, an Orphan Legume from the Brazilian Caatinga.</title>
        <authorList>
            <person name="Ferreira-Neto J.R.C."/>
            <person name="da Silva M.D."/>
            <person name="Binneck E."/>
            <person name="de Melo N.F."/>
            <person name="da Silva R.H."/>
            <person name="de Melo A.L.T.M."/>
            <person name="Pandolfi V."/>
            <person name="Bustamante F.O."/>
            <person name="Brasileiro-Vidal A.C."/>
            <person name="Benko-Iseppon A.M."/>
        </authorList>
    </citation>
    <scope>NUCLEOTIDE SEQUENCE [LARGE SCALE GENOMIC DNA]</scope>
    <source>
        <tissue evidence="2">Leaves</tissue>
    </source>
</reference>
<dbReference type="EMBL" id="JASCZI010152065">
    <property type="protein sequence ID" value="MED6175308.1"/>
    <property type="molecule type" value="Genomic_DNA"/>
</dbReference>
<evidence type="ECO:0000313" key="3">
    <source>
        <dbReference type="Proteomes" id="UP001341840"/>
    </source>
</evidence>
<protein>
    <submittedName>
        <fullName evidence="2">Uncharacterized protein</fullName>
    </submittedName>
</protein>
<dbReference type="Proteomes" id="UP001341840">
    <property type="component" value="Unassembled WGS sequence"/>
</dbReference>
<feature type="compositionally biased region" description="Basic and acidic residues" evidence="1">
    <location>
        <begin position="224"/>
        <end position="244"/>
    </location>
</feature>
<keyword evidence="3" id="KW-1185">Reference proteome</keyword>
<proteinExistence type="predicted"/>
<organism evidence="2 3">
    <name type="scientific">Stylosanthes scabra</name>
    <dbReference type="NCBI Taxonomy" id="79078"/>
    <lineage>
        <taxon>Eukaryota</taxon>
        <taxon>Viridiplantae</taxon>
        <taxon>Streptophyta</taxon>
        <taxon>Embryophyta</taxon>
        <taxon>Tracheophyta</taxon>
        <taxon>Spermatophyta</taxon>
        <taxon>Magnoliopsida</taxon>
        <taxon>eudicotyledons</taxon>
        <taxon>Gunneridae</taxon>
        <taxon>Pentapetalae</taxon>
        <taxon>rosids</taxon>
        <taxon>fabids</taxon>
        <taxon>Fabales</taxon>
        <taxon>Fabaceae</taxon>
        <taxon>Papilionoideae</taxon>
        <taxon>50 kb inversion clade</taxon>
        <taxon>dalbergioids sensu lato</taxon>
        <taxon>Dalbergieae</taxon>
        <taxon>Pterocarpus clade</taxon>
        <taxon>Stylosanthes</taxon>
    </lineage>
</organism>